<dbReference type="EMBL" id="LAZR01037651">
    <property type="protein sequence ID" value="KKL21647.1"/>
    <property type="molecule type" value="Genomic_DNA"/>
</dbReference>
<evidence type="ECO:0000313" key="2">
    <source>
        <dbReference type="EMBL" id="KKL21647.1"/>
    </source>
</evidence>
<evidence type="ECO:0000259" key="1">
    <source>
        <dbReference type="Pfam" id="PF12323"/>
    </source>
</evidence>
<reference evidence="2" key="1">
    <citation type="journal article" date="2015" name="Nature">
        <title>Complex archaea that bridge the gap between prokaryotes and eukaryotes.</title>
        <authorList>
            <person name="Spang A."/>
            <person name="Saw J.H."/>
            <person name="Jorgensen S.L."/>
            <person name="Zaremba-Niedzwiedzka K."/>
            <person name="Martijn J."/>
            <person name="Lind A.E."/>
            <person name="van Eijk R."/>
            <person name="Schleper C."/>
            <person name="Guy L."/>
            <person name="Ettema T.J."/>
        </authorList>
    </citation>
    <scope>NUCLEOTIDE SEQUENCE</scope>
</reference>
<dbReference type="Pfam" id="PF12323">
    <property type="entry name" value="HTH_OrfB_IS605"/>
    <property type="match status" value="1"/>
</dbReference>
<accession>A0A0F9C5R2</accession>
<comment type="caution">
    <text evidence="2">The sequence shown here is derived from an EMBL/GenBank/DDBJ whole genome shotgun (WGS) entry which is preliminary data.</text>
</comment>
<dbReference type="AlphaFoldDB" id="A0A0F9C5R2"/>
<protein>
    <recommendedName>
        <fullName evidence="1">Transposase putative helix-turn-helix domain-containing protein</fullName>
    </recommendedName>
</protein>
<sequence>MTKAFKYRLYPTKKQEAAFVQTLTTCRYTYNNALEERIKIYKKTQKSVSYVNQANALKQNKNEWQKQVHSQVLQNSLKRIENSFKNFFRRIKERKSGKKIKAGFPRF</sequence>
<proteinExistence type="predicted"/>
<gene>
    <name evidence="2" type="ORF">LCGC14_2443360</name>
</gene>
<dbReference type="InterPro" id="IPR021027">
    <property type="entry name" value="Transposase_put_HTH"/>
</dbReference>
<organism evidence="2">
    <name type="scientific">marine sediment metagenome</name>
    <dbReference type="NCBI Taxonomy" id="412755"/>
    <lineage>
        <taxon>unclassified sequences</taxon>
        <taxon>metagenomes</taxon>
        <taxon>ecological metagenomes</taxon>
    </lineage>
</organism>
<feature type="domain" description="Transposase putative helix-turn-helix" evidence="1">
    <location>
        <begin position="1"/>
        <end position="46"/>
    </location>
</feature>
<name>A0A0F9C5R2_9ZZZZ</name>